<dbReference type="InterPro" id="IPR050204">
    <property type="entry name" value="AraC_XylS_family_regulators"/>
</dbReference>
<dbReference type="Gene3D" id="1.20.120.450">
    <property type="entry name" value="dinb family like domain"/>
    <property type="match status" value="1"/>
</dbReference>
<dbReference type="Gene3D" id="1.10.10.60">
    <property type="entry name" value="Homeodomain-like"/>
    <property type="match status" value="2"/>
</dbReference>
<dbReference type="SUPFAM" id="SSF46689">
    <property type="entry name" value="Homeodomain-like"/>
    <property type="match status" value="1"/>
</dbReference>
<dbReference type="SMART" id="SM00342">
    <property type="entry name" value="HTH_ARAC"/>
    <property type="match status" value="1"/>
</dbReference>
<evidence type="ECO:0000313" key="6">
    <source>
        <dbReference type="Proteomes" id="UP001528912"/>
    </source>
</evidence>
<dbReference type="EMBL" id="JAROAV010000008">
    <property type="protein sequence ID" value="MDF8263195.1"/>
    <property type="molecule type" value="Genomic_DNA"/>
</dbReference>
<dbReference type="InterPro" id="IPR009057">
    <property type="entry name" value="Homeodomain-like_sf"/>
</dbReference>
<organism evidence="5 6">
    <name type="scientific">Luteipulveratus flavus</name>
    <dbReference type="NCBI Taxonomy" id="3031728"/>
    <lineage>
        <taxon>Bacteria</taxon>
        <taxon>Bacillati</taxon>
        <taxon>Actinomycetota</taxon>
        <taxon>Actinomycetes</taxon>
        <taxon>Micrococcales</taxon>
        <taxon>Dermacoccaceae</taxon>
        <taxon>Luteipulveratus</taxon>
    </lineage>
</organism>
<evidence type="ECO:0000259" key="4">
    <source>
        <dbReference type="PROSITE" id="PS01124"/>
    </source>
</evidence>
<dbReference type="RefSeq" id="WP_277190966.1">
    <property type="nucleotide sequence ID" value="NZ_JAROAV010000008.1"/>
</dbReference>
<keyword evidence="2" id="KW-0238">DNA-binding</keyword>
<comment type="caution">
    <text evidence="5">The sequence shown here is derived from an EMBL/GenBank/DDBJ whole genome shotgun (WGS) entry which is preliminary data.</text>
</comment>
<name>A0ABT6C2Y4_9MICO</name>
<reference evidence="5 6" key="1">
    <citation type="submission" date="2023-03" db="EMBL/GenBank/DDBJ databases">
        <title>YIM 133296 draft genome.</title>
        <authorList>
            <person name="Xiong L."/>
        </authorList>
    </citation>
    <scope>NUCLEOTIDE SEQUENCE [LARGE SCALE GENOMIC DNA]</scope>
    <source>
        <strain evidence="5 6">YIM 133296</strain>
    </source>
</reference>
<dbReference type="InterPro" id="IPR020449">
    <property type="entry name" value="Tscrpt_reg_AraC-type_HTH"/>
</dbReference>
<sequence>MTADPFEALVTRLSEDLDRLTDSAADLAADAHFSRFHYERIVSAVAGESPTAFRRRILLERAAYRMIHSDATLIDVALEAGFGSHAAFTRAFRRSYDATPSTWRLRPTRFQLPSPNDVHFHPPAGLRLPARTEMTSMDVVDQMVRHHVWLVDQLVARAGRLTDEQLDASLEAPVDGIDGDSLRQLLSRLIGQMEMWLAAMHDREYDFAVERHESVASMRARNGRVGPAFVTSVEQVARERRFDETFVDAFATPPMLMTYGAMVAHVLTFAAHHRLLAVTRLQACGIDDLGFGDPKQWFTAPLESRSDR</sequence>
<keyword evidence="1" id="KW-0805">Transcription regulation</keyword>
<dbReference type="PRINTS" id="PR00032">
    <property type="entry name" value="HTHARAC"/>
</dbReference>
<evidence type="ECO:0000313" key="5">
    <source>
        <dbReference type="EMBL" id="MDF8263195.1"/>
    </source>
</evidence>
<evidence type="ECO:0000256" key="3">
    <source>
        <dbReference type="ARBA" id="ARBA00023163"/>
    </source>
</evidence>
<dbReference type="SUPFAM" id="SSF109854">
    <property type="entry name" value="DinB/YfiT-like putative metalloenzymes"/>
    <property type="match status" value="1"/>
</dbReference>
<feature type="domain" description="HTH araC/xylS-type" evidence="4">
    <location>
        <begin position="7"/>
        <end position="106"/>
    </location>
</feature>
<dbReference type="InterPro" id="IPR034660">
    <property type="entry name" value="DinB/YfiT-like"/>
</dbReference>
<evidence type="ECO:0000256" key="2">
    <source>
        <dbReference type="ARBA" id="ARBA00023125"/>
    </source>
</evidence>
<protein>
    <submittedName>
        <fullName evidence="5">Helix-turn-helix transcriptional regulator</fullName>
    </submittedName>
</protein>
<dbReference type="Proteomes" id="UP001528912">
    <property type="component" value="Unassembled WGS sequence"/>
</dbReference>
<dbReference type="PROSITE" id="PS01124">
    <property type="entry name" value="HTH_ARAC_FAMILY_2"/>
    <property type="match status" value="1"/>
</dbReference>
<evidence type="ECO:0000256" key="1">
    <source>
        <dbReference type="ARBA" id="ARBA00023015"/>
    </source>
</evidence>
<dbReference type="PANTHER" id="PTHR46796">
    <property type="entry name" value="HTH-TYPE TRANSCRIPTIONAL ACTIVATOR RHAS-RELATED"/>
    <property type="match status" value="1"/>
</dbReference>
<keyword evidence="6" id="KW-1185">Reference proteome</keyword>
<keyword evidence="3" id="KW-0804">Transcription</keyword>
<gene>
    <name evidence="5" type="ORF">P4R38_02895</name>
</gene>
<accession>A0ABT6C2Y4</accession>
<dbReference type="Pfam" id="PF12833">
    <property type="entry name" value="HTH_18"/>
    <property type="match status" value="1"/>
</dbReference>
<dbReference type="InterPro" id="IPR018060">
    <property type="entry name" value="HTH_AraC"/>
</dbReference>
<proteinExistence type="predicted"/>